<keyword evidence="1" id="KW-0812">Transmembrane</keyword>
<dbReference type="AlphaFoldDB" id="C8VGS4"/>
<dbReference type="OMA" id="YQRIPGF"/>
<accession>C8VGS4</accession>
<reference evidence="3" key="1">
    <citation type="journal article" date="2005" name="Nature">
        <title>Sequencing of Aspergillus nidulans and comparative analysis with A. fumigatus and A. oryzae.</title>
        <authorList>
            <person name="Galagan J.E."/>
            <person name="Calvo S.E."/>
            <person name="Cuomo C."/>
            <person name="Ma L.J."/>
            <person name="Wortman J.R."/>
            <person name="Batzoglou S."/>
            <person name="Lee S.I."/>
            <person name="Basturkmen M."/>
            <person name="Spevak C.C."/>
            <person name="Clutterbuck J."/>
            <person name="Kapitonov V."/>
            <person name="Jurka J."/>
            <person name="Scazzocchio C."/>
            <person name="Farman M."/>
            <person name="Butler J."/>
            <person name="Purcell S."/>
            <person name="Harris S."/>
            <person name="Braus G.H."/>
            <person name="Draht O."/>
            <person name="Busch S."/>
            <person name="D'Enfert C."/>
            <person name="Bouchier C."/>
            <person name="Goldman G.H."/>
            <person name="Bell-Pedersen D."/>
            <person name="Griffiths-Jones S."/>
            <person name="Doonan J.H."/>
            <person name="Yu J."/>
            <person name="Vienken K."/>
            <person name="Pain A."/>
            <person name="Freitag M."/>
            <person name="Selker E.U."/>
            <person name="Archer D.B."/>
            <person name="Penalva M.A."/>
            <person name="Oakley B.R."/>
            <person name="Momany M."/>
            <person name="Tanaka T."/>
            <person name="Kumagai T."/>
            <person name="Asai K."/>
            <person name="Machida M."/>
            <person name="Nierman W.C."/>
            <person name="Denning D.W."/>
            <person name="Caddick M."/>
            <person name="Hynes M."/>
            <person name="Paoletti M."/>
            <person name="Fischer R."/>
            <person name="Miller B."/>
            <person name="Dyer P."/>
            <person name="Sachs M.S."/>
            <person name="Osmani S.A."/>
            <person name="Birren B.W."/>
        </authorList>
    </citation>
    <scope>NUCLEOTIDE SEQUENCE [LARGE SCALE GENOMIC DNA]</scope>
    <source>
        <strain evidence="3">FGSC A4 / ATCC 38163 / CBS 112.46 / NRRL 194 / M139</strain>
    </source>
</reference>
<dbReference type="Proteomes" id="UP000000560">
    <property type="component" value="Chromosome V"/>
</dbReference>
<keyword evidence="3" id="KW-1185">Reference proteome</keyword>
<dbReference type="InParanoid" id="C8VGS4"/>
<dbReference type="RefSeq" id="XP_050468278.1">
    <property type="nucleotide sequence ID" value="XM_050612344.1"/>
</dbReference>
<organism evidence="2 3">
    <name type="scientific">Emericella nidulans (strain FGSC A4 / ATCC 38163 / CBS 112.46 / NRRL 194 / M139)</name>
    <name type="common">Aspergillus nidulans</name>
    <dbReference type="NCBI Taxonomy" id="227321"/>
    <lineage>
        <taxon>Eukaryota</taxon>
        <taxon>Fungi</taxon>
        <taxon>Dikarya</taxon>
        <taxon>Ascomycota</taxon>
        <taxon>Pezizomycotina</taxon>
        <taxon>Eurotiomycetes</taxon>
        <taxon>Eurotiomycetidae</taxon>
        <taxon>Eurotiales</taxon>
        <taxon>Aspergillaceae</taxon>
        <taxon>Aspergillus</taxon>
        <taxon>Aspergillus subgen. Nidulantes</taxon>
    </lineage>
</organism>
<feature type="transmembrane region" description="Helical" evidence="1">
    <location>
        <begin position="199"/>
        <end position="225"/>
    </location>
</feature>
<keyword evidence="1" id="KW-0472">Membrane</keyword>
<feature type="transmembrane region" description="Helical" evidence="1">
    <location>
        <begin position="329"/>
        <end position="354"/>
    </location>
</feature>
<proteinExistence type="predicted"/>
<feature type="transmembrane region" description="Helical" evidence="1">
    <location>
        <begin position="33"/>
        <end position="54"/>
    </location>
</feature>
<protein>
    <submittedName>
        <fullName evidence="2">Uncharacterized protein</fullName>
    </submittedName>
</protein>
<reference evidence="3" key="2">
    <citation type="journal article" date="2009" name="Fungal Genet. Biol.">
        <title>The 2008 update of the Aspergillus nidulans genome annotation: a community effort.</title>
        <authorList>
            <person name="Wortman J.R."/>
            <person name="Gilsenan J.M."/>
            <person name="Joardar V."/>
            <person name="Deegan J."/>
            <person name="Clutterbuck J."/>
            <person name="Andersen M.R."/>
            <person name="Archer D."/>
            <person name="Bencina M."/>
            <person name="Braus G."/>
            <person name="Coutinho P."/>
            <person name="von Dohren H."/>
            <person name="Doonan J."/>
            <person name="Driessen A.J."/>
            <person name="Durek P."/>
            <person name="Espeso E."/>
            <person name="Fekete E."/>
            <person name="Flipphi M."/>
            <person name="Estrada C.G."/>
            <person name="Geysens S."/>
            <person name="Goldman G."/>
            <person name="de Groot P.W."/>
            <person name="Hansen K."/>
            <person name="Harris S.D."/>
            <person name="Heinekamp T."/>
            <person name="Helmstaedt K."/>
            <person name="Henrissat B."/>
            <person name="Hofmann G."/>
            <person name="Homan T."/>
            <person name="Horio T."/>
            <person name="Horiuchi H."/>
            <person name="James S."/>
            <person name="Jones M."/>
            <person name="Karaffa L."/>
            <person name="Karanyi Z."/>
            <person name="Kato M."/>
            <person name="Keller N."/>
            <person name="Kelly D.E."/>
            <person name="Kiel J.A."/>
            <person name="Kim J.M."/>
            <person name="van der Klei I.J."/>
            <person name="Klis F.M."/>
            <person name="Kovalchuk A."/>
            <person name="Krasevec N."/>
            <person name="Kubicek C.P."/>
            <person name="Liu B."/>
            <person name="Maccabe A."/>
            <person name="Meyer V."/>
            <person name="Mirabito P."/>
            <person name="Miskei M."/>
            <person name="Mos M."/>
            <person name="Mullins J."/>
            <person name="Nelson D.R."/>
            <person name="Nielsen J."/>
            <person name="Oakley B.R."/>
            <person name="Osmani S.A."/>
            <person name="Pakula T."/>
            <person name="Paszewski A."/>
            <person name="Paulsen I."/>
            <person name="Pilsyk S."/>
            <person name="Pocsi I."/>
            <person name="Punt P.J."/>
            <person name="Ram A.F."/>
            <person name="Ren Q."/>
            <person name="Robellet X."/>
            <person name="Robson G."/>
            <person name="Seiboth B."/>
            <person name="van Solingen P."/>
            <person name="Specht T."/>
            <person name="Sun J."/>
            <person name="Taheri-Talesh N."/>
            <person name="Takeshita N."/>
            <person name="Ussery D."/>
            <person name="vanKuyk P.A."/>
            <person name="Visser H."/>
            <person name="van de Vondervoort P.J."/>
            <person name="de Vries R.P."/>
            <person name="Walton J."/>
            <person name="Xiang X."/>
            <person name="Xiong Y."/>
            <person name="Zeng A.P."/>
            <person name="Brandt B.W."/>
            <person name="Cornell M.J."/>
            <person name="van den Hondel C.A."/>
            <person name="Visser J."/>
            <person name="Oliver S.G."/>
            <person name="Turner G."/>
        </authorList>
    </citation>
    <scope>GENOME REANNOTATION</scope>
    <source>
        <strain evidence="3">FGSC A4 / ATCC 38163 / CBS 112.46 / NRRL 194 / M139</strain>
    </source>
</reference>
<evidence type="ECO:0000313" key="3">
    <source>
        <dbReference type="Proteomes" id="UP000000560"/>
    </source>
</evidence>
<name>C8VGS4_EMENI</name>
<feature type="transmembrane region" description="Helical" evidence="1">
    <location>
        <begin position="125"/>
        <end position="145"/>
    </location>
</feature>
<evidence type="ECO:0000256" key="1">
    <source>
        <dbReference type="SAM" id="Phobius"/>
    </source>
</evidence>
<dbReference type="OrthoDB" id="2896006at2759"/>
<dbReference type="VEuPathDB" id="FungiDB:AN10664"/>
<keyword evidence="1" id="KW-1133">Transmembrane helix</keyword>
<gene>
    <name evidence="2" type="ORF">ANIA_10664</name>
</gene>
<dbReference type="GeneID" id="74896533"/>
<dbReference type="eggNOG" id="ENOG502SERQ">
    <property type="taxonomic scope" value="Eukaryota"/>
</dbReference>
<dbReference type="EMBL" id="BN001305">
    <property type="protein sequence ID" value="CBF82053.1"/>
    <property type="molecule type" value="Genomic_DNA"/>
</dbReference>
<dbReference type="STRING" id="227321.C8VGS4"/>
<feature type="transmembrane region" description="Helical" evidence="1">
    <location>
        <begin position="157"/>
        <end position="178"/>
    </location>
</feature>
<dbReference type="HOGENOM" id="CLU_038857_1_1_1"/>
<sequence length="360" mass="38962">MTVSHLVRRGVEAFSAAEDGDMPIYRVEVGSPILAGLFFITILAGVFAISSIAYTYGTLVPTLAAVEDSNPALYLRVDIDPINKNPADPNDVEMEVETPAPRPITSKLRTTLRHLRARGGRLSRFRGFSMFITLAVAQCIVSSIIPMSPSSIYSGFIQSTLVHILLANLRVAWVHIVISEPSPKRFYQRIPSFRSLKKIIPAAAFESLVVNGSCLIAFFIIRLVHGLKELDLIRDGDVSPELVRRAAGIMSIAGLVGWLASFPANVIFVRVAASMLPAEDEPIIPFDRSFGGKVAPEVVGGGALSIADAWKTMDRDGWKRYAKAELKAMGLYMASSIFFSIVIAATLLGGAFAIKPKGGN</sequence>
<feature type="transmembrane region" description="Helical" evidence="1">
    <location>
        <begin position="245"/>
        <end position="268"/>
    </location>
</feature>
<evidence type="ECO:0000313" key="2">
    <source>
        <dbReference type="EMBL" id="CBF82053.1"/>
    </source>
</evidence>
<dbReference type="KEGG" id="ani:ANIA_10664"/>